<comment type="function">
    <text evidence="4 6">This protein binds to the 23S rRNA, and is important in its secondary structure. It is located near the subunit interface in the base of the L7/L12 stalk, and near the tRNA binding site of the peptidyltransferase center.</text>
</comment>
<comment type="similarity">
    <text evidence="1 4 5">Belongs to the universal ribosomal protein uL6 family.</text>
</comment>
<feature type="domain" description="Large ribosomal subunit protein uL6 alpha-beta" evidence="8">
    <location>
        <begin position="27"/>
        <end position="98"/>
    </location>
</feature>
<keyword evidence="4 6" id="KW-0694">RNA-binding</keyword>
<evidence type="ECO:0000256" key="6">
    <source>
        <dbReference type="RuleBase" id="RU003870"/>
    </source>
</evidence>
<dbReference type="SUPFAM" id="SSF56053">
    <property type="entry name" value="Ribosomal protein L6"/>
    <property type="match status" value="2"/>
</dbReference>
<reference evidence="9 10" key="1">
    <citation type="submission" date="2020-08" db="EMBL/GenBank/DDBJ databases">
        <title>Complete genome sequence of Entomobacter blattae G55GP.</title>
        <authorList>
            <person name="Poehlein A."/>
            <person name="Guzman J."/>
            <person name="Daniel R."/>
            <person name="Vilcinskas A."/>
        </authorList>
    </citation>
    <scope>NUCLEOTIDE SEQUENCE [LARGE SCALE GENOMIC DNA]</scope>
    <source>
        <strain evidence="9 10">G55GP</strain>
    </source>
</reference>
<dbReference type="GO" id="GO:0019843">
    <property type="term" value="F:rRNA binding"/>
    <property type="evidence" value="ECO:0007669"/>
    <property type="project" value="UniProtKB-UniRule"/>
</dbReference>
<dbReference type="EMBL" id="CP060244">
    <property type="protein sequence ID" value="QNT77311.1"/>
    <property type="molecule type" value="Genomic_DNA"/>
</dbReference>
<dbReference type="Proteomes" id="UP000516349">
    <property type="component" value="Chromosome"/>
</dbReference>
<evidence type="ECO:0000313" key="10">
    <source>
        <dbReference type="Proteomes" id="UP000516349"/>
    </source>
</evidence>
<dbReference type="InterPro" id="IPR000702">
    <property type="entry name" value="Ribosomal_uL6-like"/>
</dbReference>
<evidence type="ECO:0000313" key="9">
    <source>
        <dbReference type="EMBL" id="QNT77311.1"/>
    </source>
</evidence>
<name>A0A7H1NNF1_9PROT</name>
<evidence type="ECO:0000256" key="7">
    <source>
        <dbReference type="SAM" id="MobiDB-lite"/>
    </source>
</evidence>
<dbReference type="HAMAP" id="MF_01365_B">
    <property type="entry name" value="Ribosomal_uL6_B"/>
    <property type="match status" value="1"/>
</dbReference>
<protein>
    <recommendedName>
        <fullName evidence="4">Large ribosomal subunit protein uL6</fullName>
    </recommendedName>
</protein>
<evidence type="ECO:0000259" key="8">
    <source>
        <dbReference type="Pfam" id="PF00347"/>
    </source>
</evidence>
<dbReference type="PANTHER" id="PTHR11655:SF14">
    <property type="entry name" value="LARGE RIBOSOMAL SUBUNIT PROTEIN UL6M"/>
    <property type="match status" value="1"/>
</dbReference>
<sequence>MLVAKCFVEYSEGDADMSRVGKYPVEIPQGVQVTISENVLVAQGKLGKANLTLNDHVKTEVSDGKVVVNPADDSAFARMMWGTTRALIANTVKGVSEGFSKTLEITGTGYRAAIQGKNLVLNLGFSHDVIYPIPADVKISMPRPTAVTVEGIDKQRVGQVALDIRSFRPPEPYKGKGVRYETETIRRKEGKKK</sequence>
<dbReference type="InterPro" id="IPR002358">
    <property type="entry name" value="Ribosomal_uL6_CS"/>
</dbReference>
<accession>A0A7H1NNF1</accession>
<dbReference type="InterPro" id="IPR020040">
    <property type="entry name" value="Ribosomal_uL6_a/b-dom"/>
</dbReference>
<feature type="region of interest" description="Disordered" evidence="7">
    <location>
        <begin position="173"/>
        <end position="193"/>
    </location>
</feature>
<dbReference type="GO" id="GO:0022625">
    <property type="term" value="C:cytosolic large ribosomal subunit"/>
    <property type="evidence" value="ECO:0007669"/>
    <property type="project" value="UniProtKB-UniRule"/>
</dbReference>
<dbReference type="KEGG" id="ebla:JGUZn3_00440"/>
<dbReference type="InterPro" id="IPR019906">
    <property type="entry name" value="Ribosomal_uL6_bac-type"/>
</dbReference>
<dbReference type="PROSITE" id="PS00525">
    <property type="entry name" value="RIBOSOMAL_L6_1"/>
    <property type="match status" value="1"/>
</dbReference>
<dbReference type="Gene3D" id="3.90.930.12">
    <property type="entry name" value="Ribosomal protein L6, alpha-beta domain"/>
    <property type="match status" value="2"/>
</dbReference>
<keyword evidence="10" id="KW-1185">Reference proteome</keyword>
<dbReference type="PANTHER" id="PTHR11655">
    <property type="entry name" value="60S/50S RIBOSOMAL PROTEIN L6/L9"/>
    <property type="match status" value="1"/>
</dbReference>
<organism evidence="9 10">
    <name type="scientific">Entomobacter blattae</name>
    <dbReference type="NCBI Taxonomy" id="2762277"/>
    <lineage>
        <taxon>Bacteria</taxon>
        <taxon>Pseudomonadati</taxon>
        <taxon>Pseudomonadota</taxon>
        <taxon>Alphaproteobacteria</taxon>
        <taxon>Acetobacterales</taxon>
        <taxon>Acetobacteraceae</taxon>
        <taxon>Entomobacter</taxon>
    </lineage>
</organism>
<evidence type="ECO:0000256" key="1">
    <source>
        <dbReference type="ARBA" id="ARBA00009356"/>
    </source>
</evidence>
<feature type="domain" description="Large ribosomal subunit protein uL6 alpha-beta" evidence="8">
    <location>
        <begin position="107"/>
        <end position="180"/>
    </location>
</feature>
<dbReference type="InterPro" id="IPR036789">
    <property type="entry name" value="Ribosomal_uL6-like_a/b-dom_sf"/>
</dbReference>
<dbReference type="PRINTS" id="PR00059">
    <property type="entry name" value="RIBOSOMALL6"/>
</dbReference>
<evidence type="ECO:0000256" key="5">
    <source>
        <dbReference type="RuleBase" id="RU003869"/>
    </source>
</evidence>
<gene>
    <name evidence="4 9" type="primary">rplF</name>
    <name evidence="9" type="ORF">JGUZn3_00440</name>
</gene>
<feature type="compositionally biased region" description="Basic and acidic residues" evidence="7">
    <location>
        <begin position="173"/>
        <end position="187"/>
    </location>
</feature>
<keyword evidence="4 6" id="KW-0699">rRNA-binding</keyword>
<proteinExistence type="inferred from homology"/>
<dbReference type="FunFam" id="3.90.930.12:FF:000001">
    <property type="entry name" value="50S ribosomal protein L6"/>
    <property type="match status" value="1"/>
</dbReference>
<evidence type="ECO:0000256" key="2">
    <source>
        <dbReference type="ARBA" id="ARBA00022980"/>
    </source>
</evidence>
<keyword evidence="2 4" id="KW-0689">Ribosomal protein</keyword>
<dbReference type="AlphaFoldDB" id="A0A7H1NNF1"/>
<dbReference type="Pfam" id="PF00347">
    <property type="entry name" value="Ribosomal_L6"/>
    <property type="match status" value="2"/>
</dbReference>
<evidence type="ECO:0000256" key="4">
    <source>
        <dbReference type="HAMAP-Rule" id="MF_01365"/>
    </source>
</evidence>
<evidence type="ECO:0000256" key="3">
    <source>
        <dbReference type="ARBA" id="ARBA00023274"/>
    </source>
</evidence>
<dbReference type="GO" id="GO:0003735">
    <property type="term" value="F:structural constituent of ribosome"/>
    <property type="evidence" value="ECO:0007669"/>
    <property type="project" value="UniProtKB-UniRule"/>
</dbReference>
<keyword evidence="3 4" id="KW-0687">Ribonucleoprotein</keyword>
<dbReference type="GO" id="GO:0002181">
    <property type="term" value="P:cytoplasmic translation"/>
    <property type="evidence" value="ECO:0007669"/>
    <property type="project" value="TreeGrafter"/>
</dbReference>
<dbReference type="PIRSF" id="PIRSF002162">
    <property type="entry name" value="Ribosomal_L6"/>
    <property type="match status" value="1"/>
</dbReference>
<comment type="subunit">
    <text evidence="4">Part of the 50S ribosomal subunit.</text>
</comment>
<dbReference type="NCBIfam" id="TIGR03654">
    <property type="entry name" value="L6_bact"/>
    <property type="match status" value="1"/>
</dbReference>